<dbReference type="STRING" id="394193.SAMN04489732_12683"/>
<dbReference type="Pfam" id="PF01026">
    <property type="entry name" value="TatD_DNase"/>
    <property type="match status" value="1"/>
</dbReference>
<dbReference type="SUPFAM" id="SSF51556">
    <property type="entry name" value="Metallo-dependent hydrolases"/>
    <property type="match status" value="1"/>
</dbReference>
<name>A0A1H8YMH6_9PSEU</name>
<dbReference type="Gene3D" id="3.20.20.140">
    <property type="entry name" value="Metal-dependent hydrolases"/>
    <property type="match status" value="1"/>
</dbReference>
<sequence>MRRIPPIDMHAHIEPDISSSDLLALEALVFAATRSLDEAERVLQRTDSWTVWGVGCHPGLVSAQRAFDVDRFAELIALTPYVSEVGLDGKSRVPMGTQRATLDAMLTAMQENPRLTSIHSFAATDTVLECLTARPIHGAVLHWWLGNREQTKQAIDLGCYFSVNASMLRQQDLLASLPLDRVLAETDHPFGDKAGRRERRPGNVDSVERALAQVHGVAPDDIRKVTWRNLSQLARATKCGALLPRPVRMTLVAVA</sequence>
<dbReference type="InterPro" id="IPR032466">
    <property type="entry name" value="Metal_Hydrolase"/>
</dbReference>
<dbReference type="EMBL" id="FOEF01000026">
    <property type="protein sequence ID" value="SEP53359.1"/>
    <property type="molecule type" value="Genomic_DNA"/>
</dbReference>
<dbReference type="OrthoDB" id="9810005at2"/>
<reference evidence="1 2" key="1">
    <citation type="submission" date="2016-10" db="EMBL/GenBank/DDBJ databases">
        <authorList>
            <person name="de Groot N.N."/>
        </authorList>
    </citation>
    <scope>NUCLEOTIDE SEQUENCE [LARGE SCALE GENOMIC DNA]</scope>
    <source>
        <strain evidence="1 2">DSM 44993</strain>
    </source>
</reference>
<dbReference type="GO" id="GO:0016788">
    <property type="term" value="F:hydrolase activity, acting on ester bonds"/>
    <property type="evidence" value="ECO:0007669"/>
    <property type="project" value="InterPro"/>
</dbReference>
<gene>
    <name evidence="1" type="ORF">SAMN04489732_12683</name>
</gene>
<keyword evidence="2" id="KW-1185">Reference proteome</keyword>
<proteinExistence type="predicted"/>
<evidence type="ECO:0000313" key="1">
    <source>
        <dbReference type="EMBL" id="SEP53359.1"/>
    </source>
</evidence>
<evidence type="ECO:0000313" key="2">
    <source>
        <dbReference type="Proteomes" id="UP000198582"/>
    </source>
</evidence>
<accession>A0A1H8YMH6</accession>
<dbReference type="Proteomes" id="UP000198582">
    <property type="component" value="Unassembled WGS sequence"/>
</dbReference>
<dbReference type="PANTHER" id="PTHR46124:SF2">
    <property type="entry name" value="D-AMINOACYL-TRNA DEACYLASE"/>
    <property type="match status" value="1"/>
</dbReference>
<protein>
    <submittedName>
        <fullName evidence="1">TatD DNase family protein</fullName>
    </submittedName>
</protein>
<dbReference type="AlphaFoldDB" id="A0A1H8YMH6"/>
<dbReference type="PANTHER" id="PTHR46124">
    <property type="entry name" value="D-AMINOACYL-TRNA DEACYLASE"/>
    <property type="match status" value="1"/>
</dbReference>
<dbReference type="RefSeq" id="WP_091627980.1">
    <property type="nucleotide sequence ID" value="NZ_FOEF01000026.1"/>
</dbReference>
<organism evidence="1 2">
    <name type="scientific">Amycolatopsis saalfeldensis</name>
    <dbReference type="NCBI Taxonomy" id="394193"/>
    <lineage>
        <taxon>Bacteria</taxon>
        <taxon>Bacillati</taxon>
        <taxon>Actinomycetota</taxon>
        <taxon>Actinomycetes</taxon>
        <taxon>Pseudonocardiales</taxon>
        <taxon>Pseudonocardiaceae</taxon>
        <taxon>Amycolatopsis</taxon>
    </lineage>
</organism>
<dbReference type="InterPro" id="IPR001130">
    <property type="entry name" value="TatD-like"/>
</dbReference>